<dbReference type="PANTHER" id="PTHR13029">
    <property type="match status" value="1"/>
</dbReference>
<organism evidence="2 3">
    <name type="scientific">Lacihabitans soyangensis</name>
    <dbReference type="NCBI Taxonomy" id="869394"/>
    <lineage>
        <taxon>Bacteria</taxon>
        <taxon>Pseudomonadati</taxon>
        <taxon>Bacteroidota</taxon>
        <taxon>Cytophagia</taxon>
        <taxon>Cytophagales</taxon>
        <taxon>Leadbetterellaceae</taxon>
        <taxon>Lacihabitans</taxon>
    </lineage>
</organism>
<evidence type="ECO:0000313" key="2">
    <source>
        <dbReference type="EMBL" id="MCP9765607.1"/>
    </source>
</evidence>
<evidence type="ECO:0000259" key="1">
    <source>
        <dbReference type="PROSITE" id="PS51688"/>
    </source>
</evidence>
<evidence type="ECO:0000313" key="3">
    <source>
        <dbReference type="Proteomes" id="UP001204144"/>
    </source>
</evidence>
<protein>
    <submittedName>
        <fullName evidence="2">Tail fiber domain-containing protein</fullName>
    </submittedName>
</protein>
<reference evidence="2 3" key="1">
    <citation type="submission" date="2018-11" db="EMBL/GenBank/DDBJ databases">
        <title>Novel bacteria species description.</title>
        <authorList>
            <person name="Han J.-H."/>
        </authorList>
    </citation>
    <scope>NUCLEOTIDE SEQUENCE [LARGE SCALE GENOMIC DNA]</scope>
    <source>
        <strain evidence="2 3">KCTC23259</strain>
    </source>
</reference>
<dbReference type="Proteomes" id="UP001204144">
    <property type="component" value="Unassembled WGS sequence"/>
</dbReference>
<name>A0AAE3KUI6_9BACT</name>
<dbReference type="InterPro" id="IPR036388">
    <property type="entry name" value="WH-like_DNA-bd_sf"/>
</dbReference>
<feature type="domain" description="Peptidase S74" evidence="1">
    <location>
        <begin position="15"/>
        <end position="103"/>
    </location>
</feature>
<sequence length="103" mass="11540">MKRSGTATGAYNNVSDIRLKKDIKPLLSSLSKLNKLKGFNYYWKTDSSSSSLKTGVIAQEIKEIFPELVQEDEKGVLSVNYIGLIPHLVEAVKDQNQQIQTLK</sequence>
<gene>
    <name evidence="2" type="ORF">EGI31_21940</name>
</gene>
<proteinExistence type="predicted"/>
<keyword evidence="3" id="KW-1185">Reference proteome</keyword>
<comment type="caution">
    <text evidence="2">The sequence shown here is derived from an EMBL/GenBank/DDBJ whole genome shotgun (WGS) entry which is preliminary data.</text>
</comment>
<dbReference type="PROSITE" id="PS51688">
    <property type="entry name" value="ICA"/>
    <property type="match status" value="1"/>
</dbReference>
<dbReference type="InterPro" id="IPR051577">
    <property type="entry name" value="MRF-like"/>
</dbReference>
<dbReference type="EMBL" id="RJUF01000185">
    <property type="protein sequence ID" value="MCP9765607.1"/>
    <property type="molecule type" value="Genomic_DNA"/>
</dbReference>
<dbReference type="AlphaFoldDB" id="A0AAE3KUI6"/>
<accession>A0AAE3KUI6</accession>
<dbReference type="InterPro" id="IPR030392">
    <property type="entry name" value="S74_ICA"/>
</dbReference>
<dbReference type="Pfam" id="PF13884">
    <property type="entry name" value="Peptidase_S74"/>
    <property type="match status" value="1"/>
</dbReference>
<dbReference type="Gene3D" id="1.10.10.10">
    <property type="entry name" value="Winged helix-like DNA-binding domain superfamily/Winged helix DNA-binding domain"/>
    <property type="match status" value="1"/>
</dbReference>